<dbReference type="EMBL" id="JAURUO010000004">
    <property type="protein sequence ID" value="MDP9728093.1"/>
    <property type="molecule type" value="Genomic_DNA"/>
</dbReference>
<dbReference type="InterPro" id="IPR029044">
    <property type="entry name" value="Nucleotide-diphossugar_trans"/>
</dbReference>
<evidence type="ECO:0000313" key="4">
    <source>
        <dbReference type="Proteomes" id="UP001229209"/>
    </source>
</evidence>
<organism evidence="3 4">
    <name type="scientific">Alicyclobacillus tolerans</name>
    <dbReference type="NCBI Taxonomy" id="90970"/>
    <lineage>
        <taxon>Bacteria</taxon>
        <taxon>Bacillati</taxon>
        <taxon>Bacillota</taxon>
        <taxon>Bacilli</taxon>
        <taxon>Bacillales</taxon>
        <taxon>Alicyclobacillaceae</taxon>
        <taxon>Alicyclobacillus</taxon>
    </lineage>
</organism>
<sequence length="243" mass="28673">MEIEHLEEAINSVVNQTYPNWELCIYDDNSTDLNIKTKLKELEKTDNRINVKFGDENKGISIASNEAIKMSSGEYICFLDHDDLITVNALFEIAKVLQKFKWDLIYTNEDKINLKGKFCFPFYKKDWCVDLLLKSNYITHFSCYKKEVGEEIGWFRKGYEGSQDYDLVLRFSKKNRSVYHIKKVLYHWRMTEQSTALSSDNKPYAYDSAIRSLKEYYLEKGLVGEIKMIYPGHYIFIKGDDFK</sequence>
<evidence type="ECO:0000259" key="2">
    <source>
        <dbReference type="Pfam" id="PF00535"/>
    </source>
</evidence>
<dbReference type="SUPFAM" id="SSF53448">
    <property type="entry name" value="Nucleotide-diphospho-sugar transferases"/>
    <property type="match status" value="1"/>
</dbReference>
<dbReference type="Proteomes" id="UP001229209">
    <property type="component" value="Unassembled WGS sequence"/>
</dbReference>
<dbReference type="Gene3D" id="3.90.550.10">
    <property type="entry name" value="Spore Coat Polysaccharide Biosynthesis Protein SpsA, Chain A"/>
    <property type="match status" value="1"/>
</dbReference>
<dbReference type="Pfam" id="PF00535">
    <property type="entry name" value="Glycos_transf_2"/>
    <property type="match status" value="1"/>
</dbReference>
<name>A0ABT9LUZ3_9BACL</name>
<proteinExistence type="inferred from homology"/>
<evidence type="ECO:0000256" key="1">
    <source>
        <dbReference type="ARBA" id="ARBA00006739"/>
    </source>
</evidence>
<evidence type="ECO:0000313" key="3">
    <source>
        <dbReference type="EMBL" id="MDP9728093.1"/>
    </source>
</evidence>
<accession>A0ABT9LUZ3</accession>
<dbReference type="PANTHER" id="PTHR22916:SF3">
    <property type="entry name" value="UDP-GLCNAC:BETAGAL BETA-1,3-N-ACETYLGLUCOSAMINYLTRANSFERASE-LIKE PROTEIN 1"/>
    <property type="match status" value="1"/>
</dbReference>
<dbReference type="PANTHER" id="PTHR22916">
    <property type="entry name" value="GLYCOSYLTRANSFERASE"/>
    <property type="match status" value="1"/>
</dbReference>
<comment type="caution">
    <text evidence="3">The sequence shown here is derived from an EMBL/GenBank/DDBJ whole genome shotgun (WGS) entry which is preliminary data.</text>
</comment>
<dbReference type="CDD" id="cd04184">
    <property type="entry name" value="GT2_RfbC_Mx_like"/>
    <property type="match status" value="1"/>
</dbReference>
<comment type="similarity">
    <text evidence="1">Belongs to the glycosyltransferase 2 family.</text>
</comment>
<reference evidence="3 4" key="1">
    <citation type="submission" date="2023-07" db="EMBL/GenBank/DDBJ databases">
        <title>Genomic Encyclopedia of Type Strains, Phase IV (KMG-IV): sequencing the most valuable type-strain genomes for metagenomic binning, comparative biology and taxonomic classification.</title>
        <authorList>
            <person name="Goeker M."/>
        </authorList>
    </citation>
    <scope>NUCLEOTIDE SEQUENCE [LARGE SCALE GENOMIC DNA]</scope>
    <source>
        <strain evidence="3 4">DSM 25924</strain>
    </source>
</reference>
<protein>
    <submittedName>
        <fullName evidence="3">Glycosyltransferase involved in cell wall biosynthesis</fullName>
    </submittedName>
</protein>
<keyword evidence="4" id="KW-1185">Reference proteome</keyword>
<dbReference type="InterPro" id="IPR001173">
    <property type="entry name" value="Glyco_trans_2-like"/>
</dbReference>
<gene>
    <name evidence="3" type="ORF">J2S04_001024</name>
</gene>
<feature type="domain" description="Glycosyltransferase 2-like" evidence="2">
    <location>
        <begin position="4"/>
        <end position="148"/>
    </location>
</feature>